<dbReference type="KEGG" id="fgi:OP10G_2438"/>
<sequence length="169" mass="17604">MTPASPPSAGTAMVAADPAQKLYEQLHAAAFQFSTASDNLNDAVAALRPLPGTVGGDTKEALLNALDGLDSTGRTLVDMAQPPEQQQVRQDQAASEKQRAKWVEEGIDAIRELRDASDTVGDLIESKPPPKEAAALDEADGAISDALDAMEDAIKLLGGTVPPESTEGQ</sequence>
<dbReference type="AlphaFoldDB" id="A0A068NQT5"/>
<organism evidence="1 2">
    <name type="scientific">Fimbriimonas ginsengisoli Gsoil 348</name>
    <dbReference type="NCBI Taxonomy" id="661478"/>
    <lineage>
        <taxon>Bacteria</taxon>
        <taxon>Bacillati</taxon>
        <taxon>Armatimonadota</taxon>
        <taxon>Fimbriimonadia</taxon>
        <taxon>Fimbriimonadales</taxon>
        <taxon>Fimbriimonadaceae</taxon>
        <taxon>Fimbriimonas</taxon>
    </lineage>
</organism>
<keyword evidence="2" id="KW-1185">Reference proteome</keyword>
<dbReference type="Proteomes" id="UP000027982">
    <property type="component" value="Chromosome"/>
</dbReference>
<proteinExistence type="predicted"/>
<evidence type="ECO:0000313" key="2">
    <source>
        <dbReference type="Proteomes" id="UP000027982"/>
    </source>
</evidence>
<dbReference type="HOGENOM" id="CLU_1576144_0_0_0"/>
<name>A0A068NQT5_FIMGI</name>
<reference evidence="1 2" key="1">
    <citation type="journal article" date="2014" name="PLoS ONE">
        <title>The first complete genome sequence of the class fimbriimonadia in the phylum armatimonadetes.</title>
        <authorList>
            <person name="Hu Z.Y."/>
            <person name="Wang Y.Z."/>
            <person name="Im W.T."/>
            <person name="Wang S.Y."/>
            <person name="Zhao G.P."/>
            <person name="Zheng H.J."/>
            <person name="Quan Z.X."/>
        </authorList>
    </citation>
    <scope>NUCLEOTIDE SEQUENCE [LARGE SCALE GENOMIC DNA]</scope>
    <source>
        <strain evidence="1">Gsoil 348</strain>
    </source>
</reference>
<dbReference type="EMBL" id="CP007139">
    <property type="protein sequence ID" value="AIE85806.1"/>
    <property type="molecule type" value="Genomic_DNA"/>
</dbReference>
<gene>
    <name evidence="1" type="ORF">OP10G_2438</name>
</gene>
<protein>
    <submittedName>
        <fullName evidence="1">Uncharacterized protein</fullName>
    </submittedName>
</protein>
<accession>A0A068NQT5</accession>
<evidence type="ECO:0000313" key="1">
    <source>
        <dbReference type="EMBL" id="AIE85806.1"/>
    </source>
</evidence>